<sequence>MQNLNRRRVLTLGAALGLATVTDPTKAWAWSSANSIAGTDTITDPWKVWDDATDPLVAALLENGQIPAVNTAFDSWVNNGDPLPAGLPANLTAYLQQVNTLPSWADQAKLARAAQFNKRMSMYLFLLYGLGSGIMSTVIPREARNVYWSAGGAEMQSRAAKTFTYGYDLSALDAFQPTGHFVVTSNKTRLTHAAVRHLLPQSPQWRAVTNDQDFIPISNGDILVTFHSLGTFVYGKLKSWGIRISAAEEDAFLHMWQVALHLLGVRDDFIPASWAAAKQQSAYVLTPIMAPTPEGINLADVLLGLVKQVDLGVTQGFQREFARYLLSDKVGDWLKLPRDLVSRSVIELGWPTYVAFREGLSPIMPTTFSMFDQFVRGLAMLFLNNGTSPSYTPITIPTGNRPA</sequence>
<dbReference type="PANTHER" id="PTHR37539:SF1">
    <property type="entry name" value="ER-BOUND OXYGENASE MPAB_MPAB'_RUBBER OXYGENASE CATALYTIC DOMAIN-CONTAINING PROTEIN"/>
    <property type="match status" value="1"/>
</dbReference>
<keyword evidence="3" id="KW-1185">Reference proteome</keyword>
<dbReference type="RefSeq" id="WP_213013051.1">
    <property type="nucleotide sequence ID" value="NZ_BOQN01000143.1"/>
</dbReference>
<dbReference type="GO" id="GO:0016491">
    <property type="term" value="F:oxidoreductase activity"/>
    <property type="evidence" value="ECO:0007669"/>
    <property type="project" value="InterPro"/>
</dbReference>
<protein>
    <submittedName>
        <fullName evidence="2">Secreted protein</fullName>
    </submittedName>
</protein>
<evidence type="ECO:0000259" key="1">
    <source>
        <dbReference type="Pfam" id="PF09995"/>
    </source>
</evidence>
<dbReference type="InterPro" id="IPR006311">
    <property type="entry name" value="TAT_signal"/>
</dbReference>
<accession>A0A919WC27</accession>
<dbReference type="Proteomes" id="UP000677082">
    <property type="component" value="Unassembled WGS sequence"/>
</dbReference>
<dbReference type="Pfam" id="PF09995">
    <property type="entry name" value="MPAB_Lcp_cat"/>
    <property type="match status" value="1"/>
</dbReference>
<gene>
    <name evidence="2" type="ORF">Ato02nite_092090</name>
</gene>
<dbReference type="EMBL" id="BOQN01000143">
    <property type="protein sequence ID" value="GIM97416.1"/>
    <property type="molecule type" value="Genomic_DNA"/>
</dbReference>
<dbReference type="PANTHER" id="PTHR37539">
    <property type="entry name" value="SECRETED PROTEIN-RELATED"/>
    <property type="match status" value="1"/>
</dbReference>
<proteinExistence type="predicted"/>
<dbReference type="InterPro" id="IPR037473">
    <property type="entry name" value="Lcp-like"/>
</dbReference>
<dbReference type="PROSITE" id="PS51318">
    <property type="entry name" value="TAT"/>
    <property type="match status" value="1"/>
</dbReference>
<evidence type="ECO:0000313" key="3">
    <source>
        <dbReference type="Proteomes" id="UP000677082"/>
    </source>
</evidence>
<organism evidence="2 3">
    <name type="scientific">Paractinoplanes toevensis</name>
    <dbReference type="NCBI Taxonomy" id="571911"/>
    <lineage>
        <taxon>Bacteria</taxon>
        <taxon>Bacillati</taxon>
        <taxon>Actinomycetota</taxon>
        <taxon>Actinomycetes</taxon>
        <taxon>Micromonosporales</taxon>
        <taxon>Micromonosporaceae</taxon>
        <taxon>Paractinoplanes</taxon>
    </lineage>
</organism>
<feature type="domain" description="ER-bound oxygenase mpaB/mpaB'/Rubber oxygenase catalytic" evidence="1">
    <location>
        <begin position="125"/>
        <end position="338"/>
    </location>
</feature>
<dbReference type="InterPro" id="IPR018713">
    <property type="entry name" value="MPAB/Lcp_cat_dom"/>
</dbReference>
<reference evidence="2 3" key="1">
    <citation type="submission" date="2021-03" db="EMBL/GenBank/DDBJ databases">
        <title>Whole genome shotgun sequence of Actinoplanes toevensis NBRC 105298.</title>
        <authorList>
            <person name="Komaki H."/>
            <person name="Tamura T."/>
        </authorList>
    </citation>
    <scope>NUCLEOTIDE SEQUENCE [LARGE SCALE GENOMIC DNA]</scope>
    <source>
        <strain evidence="2 3">NBRC 105298</strain>
    </source>
</reference>
<evidence type="ECO:0000313" key="2">
    <source>
        <dbReference type="EMBL" id="GIM97416.1"/>
    </source>
</evidence>
<comment type="caution">
    <text evidence="2">The sequence shown here is derived from an EMBL/GenBank/DDBJ whole genome shotgun (WGS) entry which is preliminary data.</text>
</comment>
<name>A0A919WC27_9ACTN</name>
<dbReference type="AlphaFoldDB" id="A0A919WC27"/>